<protein>
    <submittedName>
        <fullName evidence="1">Uncharacterized protein</fullName>
    </submittedName>
</protein>
<dbReference type="EMBL" id="CM001231">
    <property type="protein sequence ID" value="EHA56427.1"/>
    <property type="molecule type" value="Genomic_DNA"/>
</dbReference>
<evidence type="ECO:0000313" key="1">
    <source>
        <dbReference type="EMBL" id="EHA56427.1"/>
    </source>
</evidence>
<keyword evidence="2" id="KW-1185">Reference proteome</keyword>
<dbReference type="SUPFAM" id="SSF55486">
    <property type="entry name" value="Metalloproteases ('zincins'), catalytic domain"/>
    <property type="match status" value="1"/>
</dbReference>
<reference key="2">
    <citation type="submission" date="2011-05" db="EMBL/GenBank/DDBJ databases">
        <title>The Genome Sequence of Magnaporthe oryzae 70-15.</title>
        <authorList>
            <consortium name="The Broad Institute Genome Sequencing Platform"/>
            <person name="Ma L.-J."/>
            <person name="Dead R."/>
            <person name="Young S.K."/>
            <person name="Zeng Q."/>
            <person name="Gargeya S."/>
            <person name="Fitzgerald M."/>
            <person name="Haas B."/>
            <person name="Abouelleil A."/>
            <person name="Alvarado L."/>
            <person name="Arachchi H.M."/>
            <person name="Berlin A."/>
            <person name="Brown A."/>
            <person name="Chapman S.B."/>
            <person name="Chen Z."/>
            <person name="Dunbar C."/>
            <person name="Freedman E."/>
            <person name="Gearin G."/>
            <person name="Gellesch M."/>
            <person name="Goldberg J."/>
            <person name="Griggs A."/>
            <person name="Gujja S."/>
            <person name="Heiman D."/>
            <person name="Howarth C."/>
            <person name="Larson L."/>
            <person name="Lui A."/>
            <person name="MacDonald P.J.P."/>
            <person name="Mehta T."/>
            <person name="Montmayeur A."/>
            <person name="Murphy C."/>
            <person name="Neiman D."/>
            <person name="Pearson M."/>
            <person name="Priest M."/>
            <person name="Roberts A."/>
            <person name="Saif S."/>
            <person name="Shea T."/>
            <person name="Shenoy N."/>
            <person name="Sisk P."/>
            <person name="Stolte C."/>
            <person name="Sykes S."/>
            <person name="Yandava C."/>
            <person name="Wortman J."/>
            <person name="Nusbaum C."/>
            <person name="Birren B."/>
        </authorList>
    </citation>
    <scope>NUCLEOTIDE SEQUENCE</scope>
    <source>
        <strain>70-15</strain>
    </source>
</reference>
<evidence type="ECO:0000313" key="2">
    <source>
        <dbReference type="Proteomes" id="UP000009058"/>
    </source>
</evidence>
<dbReference type="Proteomes" id="UP000009058">
    <property type="component" value="Chromosome 1"/>
</dbReference>
<reference evidence="1 2" key="1">
    <citation type="journal article" date="2005" name="Nature">
        <title>The genome sequence of the rice blast fungus Magnaporthe grisea.</title>
        <authorList>
            <person name="Dean R.A."/>
            <person name="Talbot N.J."/>
            <person name="Ebbole D.J."/>
            <person name="Farman M.L."/>
            <person name="Mitchell T.K."/>
            <person name="Orbach M.J."/>
            <person name="Thon M."/>
            <person name="Kulkarni R."/>
            <person name="Xu J.R."/>
            <person name="Pan H."/>
            <person name="Read N.D."/>
            <person name="Lee Y.H."/>
            <person name="Carbone I."/>
            <person name="Brown D."/>
            <person name="Oh Y.Y."/>
            <person name="Donofrio N."/>
            <person name="Jeong J.S."/>
            <person name="Soanes D.M."/>
            <person name="Djonovic S."/>
            <person name="Kolomiets E."/>
            <person name="Rehmeyer C."/>
            <person name="Li W."/>
            <person name="Harding M."/>
            <person name="Kim S."/>
            <person name="Lebrun M.H."/>
            <person name="Bohnert H."/>
            <person name="Coughlan S."/>
            <person name="Butler J."/>
            <person name="Calvo S."/>
            <person name="Ma L.J."/>
            <person name="Nicol R."/>
            <person name="Purcell S."/>
            <person name="Nusbaum C."/>
            <person name="Galagan J.E."/>
            <person name="Birren B.W."/>
        </authorList>
    </citation>
    <scope>NUCLEOTIDE SEQUENCE [LARGE SCALE GENOMIC DNA]</scope>
    <source>
        <strain evidence="2">70-15 / ATCC MYA-4617 / FGSC 8958</strain>
    </source>
</reference>
<dbReference type="KEGG" id="mgr:MGG_14593"/>
<name>G4MQ34_PYRO7</name>
<accession>G4MQ34</accession>
<organism evidence="1 2">
    <name type="scientific">Pyricularia oryzae (strain 70-15 / ATCC MYA-4617 / FGSC 8958)</name>
    <name type="common">Rice blast fungus</name>
    <name type="synonym">Magnaporthe oryzae</name>
    <dbReference type="NCBI Taxonomy" id="242507"/>
    <lineage>
        <taxon>Eukaryota</taxon>
        <taxon>Fungi</taxon>
        <taxon>Dikarya</taxon>
        <taxon>Ascomycota</taxon>
        <taxon>Pezizomycotina</taxon>
        <taxon>Sordariomycetes</taxon>
        <taxon>Sordariomycetidae</taxon>
        <taxon>Magnaporthales</taxon>
        <taxon>Pyriculariaceae</taxon>
        <taxon>Pyricularia</taxon>
    </lineage>
</organism>
<dbReference type="AlphaFoldDB" id="G4MQ34"/>
<dbReference type="RefSeq" id="XP_003709039.1">
    <property type="nucleotide sequence ID" value="XM_003708991.1"/>
</dbReference>
<dbReference type="VEuPathDB" id="FungiDB:MGG_14593"/>
<dbReference type="InParanoid" id="G4MQ34"/>
<proteinExistence type="predicted"/>
<dbReference type="HOGENOM" id="CLU_891591_0_0_1"/>
<sequence length="312" mass="35168">MAHLAFLAVESQPELRRKFFKTSDPNDIKNLQLIYANIERECKKNSHEIEFFCQHDKSFFILGLSFIDSIGGTDNYGATSEAECLELDREKSLDNGKNIEWFAWRAAGNTGDEDDDDDDNENKSHAPGWYYNTAIIIRNIAIRRPLSWISCCELAKTQATMAEYKAHGQCELGSIKGLKNTKKEAQCRIQSGHQNGQIDHMEILSEGAAEDWSEHQPHREPSPNDASSRIIADRCQQTSFCAMQHAYPGRDTRNLLENLSASGTINEDFQLKTKERLQLTARGETSLNPDQWTPMSELWLGEADGAEACFGG</sequence>
<dbReference type="GeneID" id="5048958"/>
<gene>
    <name evidence="1" type="ORF">MGG_14593</name>
</gene>
<dbReference type="SMR" id="G4MQ34"/>